<dbReference type="InterPro" id="IPR013320">
    <property type="entry name" value="ConA-like_dom_sf"/>
</dbReference>
<reference evidence="3 4" key="1">
    <citation type="submission" date="2015-12" db="EMBL/GenBank/DDBJ databases">
        <title>The genome of Folsomia candida.</title>
        <authorList>
            <person name="Faddeeva A."/>
            <person name="Derks M.F."/>
            <person name="Anvar Y."/>
            <person name="Smit S."/>
            <person name="Van Straalen N."/>
            <person name="Roelofs D."/>
        </authorList>
    </citation>
    <scope>NUCLEOTIDE SEQUENCE [LARGE SCALE GENOMIC DNA]</scope>
    <source>
        <strain evidence="3 4">VU population</strain>
        <tissue evidence="3">Whole body</tissue>
    </source>
</reference>
<organism evidence="3 4">
    <name type="scientific">Folsomia candida</name>
    <name type="common">Springtail</name>
    <dbReference type="NCBI Taxonomy" id="158441"/>
    <lineage>
        <taxon>Eukaryota</taxon>
        <taxon>Metazoa</taxon>
        <taxon>Ecdysozoa</taxon>
        <taxon>Arthropoda</taxon>
        <taxon>Hexapoda</taxon>
        <taxon>Collembola</taxon>
        <taxon>Entomobryomorpha</taxon>
        <taxon>Isotomoidea</taxon>
        <taxon>Isotomidae</taxon>
        <taxon>Proisotominae</taxon>
        <taxon>Folsomia</taxon>
    </lineage>
</organism>
<dbReference type="Proteomes" id="UP000198287">
    <property type="component" value="Unassembled WGS sequence"/>
</dbReference>
<dbReference type="OMA" id="HMGNEVV"/>
<dbReference type="PANTHER" id="PTHR20951">
    <property type="entry name" value="C13ORF1 PROTEIN-RELATED"/>
    <property type="match status" value="1"/>
</dbReference>
<evidence type="ECO:0000256" key="1">
    <source>
        <dbReference type="ARBA" id="ARBA00021772"/>
    </source>
</evidence>
<dbReference type="InterPro" id="IPR001870">
    <property type="entry name" value="B30.2/SPRY"/>
</dbReference>
<dbReference type="EMBL" id="LNIX01000002">
    <property type="protein sequence ID" value="OXA60661.1"/>
    <property type="molecule type" value="Genomic_DNA"/>
</dbReference>
<evidence type="ECO:0000259" key="2">
    <source>
        <dbReference type="PROSITE" id="PS50188"/>
    </source>
</evidence>
<dbReference type="Gene3D" id="2.60.120.920">
    <property type="match status" value="1"/>
</dbReference>
<dbReference type="SMART" id="SM00449">
    <property type="entry name" value="SPRY"/>
    <property type="match status" value="1"/>
</dbReference>
<evidence type="ECO:0000313" key="4">
    <source>
        <dbReference type="Proteomes" id="UP000198287"/>
    </source>
</evidence>
<accession>A0A226EV21</accession>
<dbReference type="Pfam" id="PF00622">
    <property type="entry name" value="SPRY"/>
    <property type="match status" value="1"/>
</dbReference>
<dbReference type="InterPro" id="IPR003877">
    <property type="entry name" value="SPRY_dom"/>
</dbReference>
<evidence type="ECO:0000313" key="3">
    <source>
        <dbReference type="EMBL" id="OXA60661.1"/>
    </source>
</evidence>
<dbReference type="InterPro" id="IPR043136">
    <property type="entry name" value="B30.2/SPRY_sf"/>
</dbReference>
<dbReference type="InterPro" id="IPR035766">
    <property type="entry name" value="SPRYD7"/>
</dbReference>
<dbReference type="AlphaFoldDB" id="A0A226EV21"/>
<comment type="caution">
    <text evidence="3">The sequence shown here is derived from an EMBL/GenBank/DDBJ whole genome shotgun (WGS) entry which is preliminary data.</text>
</comment>
<dbReference type="OrthoDB" id="40953at2759"/>
<sequence>MWCCSSSAKFLFDSIIGAGGADTVTVSSDGAMSSNGGSGGIASGICLDNGYIGNDVVVVKNGLRICGKGAALGSAPLVQTKSYFEVKVQQEGTWSVGVGTRNAVLEGPLGADPDSWVLKNNGELCFNSMSIGKLDQKIEEGDIIGVSFDHIELSFYVNGNKGGISFSNVRGTVYPAMYVEEGAVLDVTFDTFIHSPPSGFDKIMKEKSLL</sequence>
<gene>
    <name evidence="3" type="ORF">Fcan01_04237</name>
</gene>
<protein>
    <recommendedName>
        <fullName evidence="1">SPRY domain-containing protein 7</fullName>
    </recommendedName>
</protein>
<feature type="domain" description="B30.2/SPRY" evidence="2">
    <location>
        <begin position="1"/>
        <end position="194"/>
    </location>
</feature>
<proteinExistence type="predicted"/>
<dbReference type="PROSITE" id="PS50188">
    <property type="entry name" value="B302_SPRY"/>
    <property type="match status" value="1"/>
</dbReference>
<name>A0A226EV21_FOLCA</name>
<keyword evidence="4" id="KW-1185">Reference proteome</keyword>
<dbReference type="PANTHER" id="PTHR20951:SF2">
    <property type="entry name" value="SPRY DOMAIN-CONTAINING PROTEIN 7"/>
    <property type="match status" value="1"/>
</dbReference>
<dbReference type="CDD" id="cd12880">
    <property type="entry name" value="SPRYD7"/>
    <property type="match status" value="1"/>
</dbReference>
<dbReference type="SUPFAM" id="SSF49899">
    <property type="entry name" value="Concanavalin A-like lectins/glucanases"/>
    <property type="match status" value="1"/>
</dbReference>